<feature type="transmembrane region" description="Helical" evidence="8">
    <location>
        <begin position="409"/>
        <end position="428"/>
    </location>
</feature>
<feature type="compositionally biased region" description="Polar residues" evidence="9">
    <location>
        <begin position="1"/>
        <end position="14"/>
    </location>
</feature>
<dbReference type="EMBL" id="JAEUBG010005277">
    <property type="protein sequence ID" value="KAH3676450.1"/>
    <property type="molecule type" value="Genomic_DNA"/>
</dbReference>
<comment type="similarity">
    <text evidence="2 8">Belongs to the ATG22 family.</text>
</comment>
<evidence type="ECO:0000256" key="1">
    <source>
        <dbReference type="ARBA" id="ARBA00004128"/>
    </source>
</evidence>
<comment type="caution">
    <text evidence="10">The sequence shown here is derived from an EMBL/GenBank/DDBJ whole genome shotgun (WGS) entry which is preliminary data.</text>
</comment>
<evidence type="ECO:0000256" key="8">
    <source>
        <dbReference type="RuleBase" id="RU363073"/>
    </source>
</evidence>
<keyword evidence="5 8" id="KW-1133">Transmembrane helix</keyword>
<organism evidence="10 11">
    <name type="scientific">Wickerhamomyces pijperi</name>
    <name type="common">Yeast</name>
    <name type="synonym">Pichia pijperi</name>
    <dbReference type="NCBI Taxonomy" id="599730"/>
    <lineage>
        <taxon>Eukaryota</taxon>
        <taxon>Fungi</taxon>
        <taxon>Dikarya</taxon>
        <taxon>Ascomycota</taxon>
        <taxon>Saccharomycotina</taxon>
        <taxon>Saccharomycetes</taxon>
        <taxon>Phaffomycetales</taxon>
        <taxon>Wickerhamomycetaceae</taxon>
        <taxon>Wickerhamomyces</taxon>
    </lineage>
</organism>
<feature type="transmembrane region" description="Helical" evidence="8">
    <location>
        <begin position="377"/>
        <end position="397"/>
    </location>
</feature>
<evidence type="ECO:0000256" key="6">
    <source>
        <dbReference type="ARBA" id="ARBA00023006"/>
    </source>
</evidence>
<dbReference type="Gene3D" id="1.20.1250.20">
    <property type="entry name" value="MFS general substrate transporter like domains"/>
    <property type="match status" value="1"/>
</dbReference>
<protein>
    <recommendedName>
        <fullName evidence="8">Autophagy-related protein</fullName>
    </recommendedName>
</protein>
<dbReference type="InterPro" id="IPR036259">
    <property type="entry name" value="MFS_trans_sf"/>
</dbReference>
<feature type="transmembrane region" description="Helical" evidence="8">
    <location>
        <begin position="476"/>
        <end position="495"/>
    </location>
</feature>
<evidence type="ECO:0000256" key="9">
    <source>
        <dbReference type="SAM" id="MobiDB-lite"/>
    </source>
</evidence>
<feature type="transmembrane region" description="Helical" evidence="8">
    <location>
        <begin position="194"/>
        <end position="211"/>
    </location>
</feature>
<gene>
    <name evidence="10" type="ORF">WICPIJ_009106</name>
</gene>
<dbReference type="InterPro" id="IPR024671">
    <property type="entry name" value="Atg22-like"/>
</dbReference>
<evidence type="ECO:0000313" key="10">
    <source>
        <dbReference type="EMBL" id="KAH3676450.1"/>
    </source>
</evidence>
<proteinExistence type="inferred from homology"/>
<feature type="region of interest" description="Disordered" evidence="9">
    <location>
        <begin position="543"/>
        <end position="566"/>
    </location>
</feature>
<feature type="transmembrane region" description="Helical" evidence="8">
    <location>
        <begin position="507"/>
        <end position="525"/>
    </location>
</feature>
<feature type="region of interest" description="Disordered" evidence="9">
    <location>
        <begin position="1"/>
        <end position="23"/>
    </location>
</feature>
<reference evidence="10" key="1">
    <citation type="journal article" date="2021" name="Open Biol.">
        <title>Shared evolutionary footprints suggest mitochondrial oxidative damage underlies multiple complex I losses in fungi.</title>
        <authorList>
            <person name="Schikora-Tamarit M.A."/>
            <person name="Marcet-Houben M."/>
            <person name="Nosek J."/>
            <person name="Gabaldon T."/>
        </authorList>
    </citation>
    <scope>NUCLEOTIDE SEQUENCE</scope>
    <source>
        <strain evidence="10">CBS2887</strain>
    </source>
</reference>
<dbReference type="GO" id="GO:0006914">
    <property type="term" value="P:autophagy"/>
    <property type="evidence" value="ECO:0007669"/>
    <property type="project" value="UniProtKB-KW"/>
</dbReference>
<dbReference type="SUPFAM" id="SSF103473">
    <property type="entry name" value="MFS general substrate transporter"/>
    <property type="match status" value="1"/>
</dbReference>
<evidence type="ECO:0000256" key="2">
    <source>
        <dbReference type="ARBA" id="ARBA00006978"/>
    </source>
</evidence>
<dbReference type="GO" id="GO:0032974">
    <property type="term" value="P:amino acid transmembrane export from vacuole"/>
    <property type="evidence" value="ECO:0007669"/>
    <property type="project" value="TreeGrafter"/>
</dbReference>
<feature type="transmembrane region" description="Helical" evidence="8">
    <location>
        <begin position="245"/>
        <end position="271"/>
    </location>
</feature>
<keyword evidence="8" id="KW-0926">Vacuole</keyword>
<dbReference type="PANTHER" id="PTHR23519">
    <property type="entry name" value="AUTOPHAGY-RELATED PROTEIN 22"/>
    <property type="match status" value="1"/>
</dbReference>
<keyword evidence="7 8" id="KW-0472">Membrane</keyword>
<comment type="subcellular location">
    <subcellularLocation>
        <location evidence="1 8">Vacuole membrane</location>
        <topology evidence="1 8">Multi-pass membrane protein</topology>
    </subcellularLocation>
</comment>
<feature type="transmembrane region" description="Helical" evidence="8">
    <location>
        <begin position="339"/>
        <end position="365"/>
    </location>
</feature>
<feature type="compositionally biased region" description="Polar residues" evidence="9">
    <location>
        <begin position="549"/>
        <end position="566"/>
    </location>
</feature>
<name>A0A9P8PRP5_WICPI</name>
<evidence type="ECO:0000256" key="7">
    <source>
        <dbReference type="ARBA" id="ARBA00023136"/>
    </source>
</evidence>
<dbReference type="PANTHER" id="PTHR23519:SF2">
    <property type="entry name" value="AUTOPHAGY-RELATED PROTEIN 22"/>
    <property type="match status" value="1"/>
</dbReference>
<accession>A0A9P8PRP5</accession>
<dbReference type="Proteomes" id="UP000774326">
    <property type="component" value="Unassembled WGS sequence"/>
</dbReference>
<comment type="function">
    <text evidence="8">Vacuolar effluxer which mediate the efflux of amino acids resulting from autophagic degradation. The release of autophagic amino acids allows the maintenance of protein synthesis and viability during nitrogen starvation.</text>
</comment>
<dbReference type="Pfam" id="PF11700">
    <property type="entry name" value="ATG22"/>
    <property type="match status" value="1"/>
</dbReference>
<feature type="transmembrane region" description="Helical" evidence="8">
    <location>
        <begin position="283"/>
        <end position="305"/>
    </location>
</feature>
<keyword evidence="4 8" id="KW-0812">Transmembrane</keyword>
<keyword evidence="11" id="KW-1185">Reference proteome</keyword>
<evidence type="ECO:0000256" key="3">
    <source>
        <dbReference type="ARBA" id="ARBA00022448"/>
    </source>
</evidence>
<keyword evidence="8" id="KW-0029">Amino-acid transport</keyword>
<evidence type="ECO:0000313" key="11">
    <source>
        <dbReference type="Proteomes" id="UP000774326"/>
    </source>
</evidence>
<sequence length="566" mass="62329">MSRHLSQTRSSTDQPSDHQSNKSISLVEVHEQEQIKVDNSTTTDADAAAVVVGDIESNQDMRDSINDRKAFLSWLLICFSTGPVSSLSRTYVPAVIQSAAHSVGLTKSGHKCASRGNDCFVNFGTGKVHYTSYVLYIKAIGTALEGIIALMLMGVADYSNYKKWFLISSILLYGIFALPFAGLSEYNYGNLKSLSALYTLITITNSVYQILEGSYIPIFMRAAAPPRGEVSEDVRRDIVLKKGSTVSVLGIVTANFGGIAALLIGIIITYAKGSVATDGYKNFLLAITISGCMTVVFGIVASFFIPKVEGKPKPKGLILFLSFKRMWFLLKSIKKYPNAFLLCVGWVIWNVTMSNFLSVFVLLFRSTLGIGSSDPEYTVYTFMSYVVASIGSLLWMFLYPRLPIGIKTWAYIFLGISLFTNFWGCLGISSNVPIGFKHRAEFWVFEILYTASTSSLRSLNRVLYSTLLPEGEEAQYFGLEVMLGVAVGWIGTLVNATIQDRTGNDRYPFLPNLFLVVISIVLYIICDTEKGMQQVDKVVSESLNEDSNSDLSPNQTTVYGSTGLSH</sequence>
<feature type="transmembrane region" description="Helical" evidence="8">
    <location>
        <begin position="164"/>
        <end position="182"/>
    </location>
</feature>
<dbReference type="GO" id="GO:0005774">
    <property type="term" value="C:vacuolar membrane"/>
    <property type="evidence" value="ECO:0007669"/>
    <property type="project" value="UniProtKB-SubCell"/>
</dbReference>
<feature type="transmembrane region" description="Helical" evidence="8">
    <location>
        <begin position="133"/>
        <end position="152"/>
    </location>
</feature>
<dbReference type="InterPro" id="IPR050495">
    <property type="entry name" value="ATG22/LtaA_families"/>
</dbReference>
<reference evidence="10" key="2">
    <citation type="submission" date="2021-01" db="EMBL/GenBank/DDBJ databases">
        <authorList>
            <person name="Schikora-Tamarit M.A."/>
        </authorList>
    </citation>
    <scope>NUCLEOTIDE SEQUENCE</scope>
    <source>
        <strain evidence="10">CBS2887</strain>
    </source>
</reference>
<dbReference type="OrthoDB" id="42657at2759"/>
<keyword evidence="6 8" id="KW-0072">Autophagy</keyword>
<feature type="transmembrane region" description="Helical" evidence="8">
    <location>
        <begin position="71"/>
        <end position="92"/>
    </location>
</feature>
<keyword evidence="3 8" id="KW-0813">Transport</keyword>
<evidence type="ECO:0000256" key="4">
    <source>
        <dbReference type="ARBA" id="ARBA00022692"/>
    </source>
</evidence>
<dbReference type="AlphaFoldDB" id="A0A9P8PRP5"/>
<evidence type="ECO:0000256" key="5">
    <source>
        <dbReference type="ARBA" id="ARBA00022989"/>
    </source>
</evidence>